<keyword evidence="3" id="KW-1185">Reference proteome</keyword>
<dbReference type="AlphaFoldDB" id="A0A3M0G4G9"/>
<evidence type="ECO:0000256" key="1">
    <source>
        <dbReference type="SAM" id="SignalP"/>
    </source>
</evidence>
<proteinExistence type="predicted"/>
<sequence>MKLFWTVLILCFALSSVSAQRMSYTPKDSSSKISKQKIALSLKTPVETYHRALELDEAQEAQVEKLLKKVNGTNESWEQRKKRFDHQLKVILTEKQYARYESLQY</sequence>
<organism evidence="2 3">
    <name type="scientific">Dokdonia sinensis</name>
    <dbReference type="NCBI Taxonomy" id="2479847"/>
    <lineage>
        <taxon>Bacteria</taxon>
        <taxon>Pseudomonadati</taxon>
        <taxon>Bacteroidota</taxon>
        <taxon>Flavobacteriia</taxon>
        <taxon>Flavobacteriales</taxon>
        <taxon>Flavobacteriaceae</taxon>
        <taxon>Dokdonia</taxon>
    </lineage>
</organism>
<dbReference type="EMBL" id="REFV01000006">
    <property type="protein sequence ID" value="RMB59468.1"/>
    <property type="molecule type" value="Genomic_DNA"/>
</dbReference>
<evidence type="ECO:0000313" key="3">
    <source>
        <dbReference type="Proteomes" id="UP000281985"/>
    </source>
</evidence>
<dbReference type="Proteomes" id="UP000281985">
    <property type="component" value="Unassembled WGS sequence"/>
</dbReference>
<comment type="caution">
    <text evidence="2">The sequence shown here is derived from an EMBL/GenBank/DDBJ whole genome shotgun (WGS) entry which is preliminary data.</text>
</comment>
<reference evidence="2 3" key="1">
    <citation type="submission" date="2018-10" db="EMBL/GenBank/DDBJ databases">
        <title>Dokdonia luteus sp. nov., isolated from sea water.</title>
        <authorList>
            <person name="Zhou L.Y."/>
            <person name="Du Z.J."/>
        </authorList>
    </citation>
    <scope>NUCLEOTIDE SEQUENCE [LARGE SCALE GENOMIC DNA]</scope>
    <source>
        <strain evidence="2 3">SH27</strain>
    </source>
</reference>
<gene>
    <name evidence="2" type="ORF">EAX61_07735</name>
</gene>
<name>A0A3M0G4G9_9FLAO</name>
<evidence type="ECO:0000313" key="2">
    <source>
        <dbReference type="EMBL" id="RMB59468.1"/>
    </source>
</evidence>
<feature type="signal peptide" evidence="1">
    <location>
        <begin position="1"/>
        <end position="19"/>
    </location>
</feature>
<accession>A0A3M0G4G9</accession>
<keyword evidence="1" id="KW-0732">Signal</keyword>
<feature type="chain" id="PRO_5017927878" description="DUF4890 domain-containing protein" evidence="1">
    <location>
        <begin position="20"/>
        <end position="105"/>
    </location>
</feature>
<protein>
    <recommendedName>
        <fullName evidence="4">DUF4890 domain-containing protein</fullName>
    </recommendedName>
</protein>
<dbReference type="RefSeq" id="WP_121917106.1">
    <property type="nucleotide sequence ID" value="NZ_REFV01000006.1"/>
</dbReference>
<evidence type="ECO:0008006" key="4">
    <source>
        <dbReference type="Google" id="ProtNLM"/>
    </source>
</evidence>